<gene>
    <name evidence="4" type="primary">LOC113470310</name>
</gene>
<reference evidence="4" key="1">
    <citation type="submission" date="2025-08" db="UniProtKB">
        <authorList>
            <consortium name="RefSeq"/>
        </authorList>
    </citation>
    <scope>IDENTIFICATION</scope>
</reference>
<dbReference type="PaxDb" id="121845-A0A3Q0JBY9"/>
<sequence length="218" mass="23785">MYDPKILGFLLVLASMLYGTINNYFYKREASIPQGSSIVSLLELDRHLALFETSEKPTTTTPATTTEKPTTTTPATTTEKPTTTTPATTTEKPTTTTLATTTEKPTTTTLATTTEKPTTTTTTTTTPEPSTTTSPTSTINPEGNLPAEERYYWSQAFIDKYIREHGNQIRTRPHMFQVLTTTPPPLITTPGSFLNSIICGIFGCPEQENQEAHPGNSG</sequence>
<dbReference type="Proteomes" id="UP000079169">
    <property type="component" value="Unplaced"/>
</dbReference>
<keyword evidence="2" id="KW-0812">Transmembrane</keyword>
<organism evidence="3 4">
    <name type="scientific">Diaphorina citri</name>
    <name type="common">Asian citrus psyllid</name>
    <dbReference type="NCBI Taxonomy" id="121845"/>
    <lineage>
        <taxon>Eukaryota</taxon>
        <taxon>Metazoa</taxon>
        <taxon>Ecdysozoa</taxon>
        <taxon>Arthropoda</taxon>
        <taxon>Hexapoda</taxon>
        <taxon>Insecta</taxon>
        <taxon>Pterygota</taxon>
        <taxon>Neoptera</taxon>
        <taxon>Paraneoptera</taxon>
        <taxon>Hemiptera</taxon>
        <taxon>Sternorrhyncha</taxon>
        <taxon>Psylloidea</taxon>
        <taxon>Psyllidae</taxon>
        <taxon>Diaphorininae</taxon>
        <taxon>Diaphorina</taxon>
    </lineage>
</organism>
<keyword evidence="3" id="KW-1185">Reference proteome</keyword>
<feature type="compositionally biased region" description="Low complexity" evidence="1">
    <location>
        <begin position="56"/>
        <end position="138"/>
    </location>
</feature>
<evidence type="ECO:0000313" key="4">
    <source>
        <dbReference type="RefSeq" id="XP_026684453.1"/>
    </source>
</evidence>
<feature type="transmembrane region" description="Helical" evidence="2">
    <location>
        <begin position="6"/>
        <end position="26"/>
    </location>
</feature>
<dbReference type="GeneID" id="113470310"/>
<accession>A0A3Q0JBY9</accession>
<dbReference type="AlphaFoldDB" id="A0A3Q0JBY9"/>
<name>A0A3Q0JBY9_DIACI</name>
<evidence type="ECO:0000313" key="3">
    <source>
        <dbReference type="Proteomes" id="UP000079169"/>
    </source>
</evidence>
<dbReference type="KEGG" id="dci:113470310"/>
<keyword evidence="2" id="KW-1133">Transmembrane helix</keyword>
<dbReference type="RefSeq" id="XP_026684453.1">
    <property type="nucleotide sequence ID" value="XM_026828652.1"/>
</dbReference>
<evidence type="ECO:0000256" key="2">
    <source>
        <dbReference type="SAM" id="Phobius"/>
    </source>
</evidence>
<evidence type="ECO:0000256" key="1">
    <source>
        <dbReference type="SAM" id="MobiDB-lite"/>
    </source>
</evidence>
<feature type="region of interest" description="Disordered" evidence="1">
    <location>
        <begin position="52"/>
        <end position="144"/>
    </location>
</feature>
<keyword evidence="2" id="KW-0472">Membrane</keyword>
<proteinExistence type="predicted"/>
<protein>
    <submittedName>
        <fullName evidence="4">Salivary glue protein Sgs-3-like</fullName>
    </submittedName>
</protein>